<keyword evidence="3" id="KW-1185">Reference proteome</keyword>
<dbReference type="AlphaFoldDB" id="A0AA86W126"/>
<feature type="compositionally biased region" description="Basic and acidic residues" evidence="1">
    <location>
        <begin position="55"/>
        <end position="66"/>
    </location>
</feature>
<gene>
    <name evidence="2" type="ORF">AYBTSS11_LOCUS28557</name>
</gene>
<dbReference type="Proteomes" id="UP001189624">
    <property type="component" value="Chromosome 10"/>
</dbReference>
<dbReference type="EMBL" id="OY731407">
    <property type="protein sequence ID" value="CAJ1976419.1"/>
    <property type="molecule type" value="Genomic_DNA"/>
</dbReference>
<evidence type="ECO:0000313" key="2">
    <source>
        <dbReference type="EMBL" id="CAJ1976419.1"/>
    </source>
</evidence>
<name>A0AA86W126_9FABA</name>
<reference evidence="2" key="1">
    <citation type="submission" date="2023-10" db="EMBL/GenBank/DDBJ databases">
        <authorList>
            <person name="Domelevo Entfellner J.-B."/>
        </authorList>
    </citation>
    <scope>NUCLEOTIDE SEQUENCE</scope>
</reference>
<organism evidence="2 3">
    <name type="scientific">Sphenostylis stenocarpa</name>
    <dbReference type="NCBI Taxonomy" id="92480"/>
    <lineage>
        <taxon>Eukaryota</taxon>
        <taxon>Viridiplantae</taxon>
        <taxon>Streptophyta</taxon>
        <taxon>Embryophyta</taxon>
        <taxon>Tracheophyta</taxon>
        <taxon>Spermatophyta</taxon>
        <taxon>Magnoliopsida</taxon>
        <taxon>eudicotyledons</taxon>
        <taxon>Gunneridae</taxon>
        <taxon>Pentapetalae</taxon>
        <taxon>rosids</taxon>
        <taxon>fabids</taxon>
        <taxon>Fabales</taxon>
        <taxon>Fabaceae</taxon>
        <taxon>Papilionoideae</taxon>
        <taxon>50 kb inversion clade</taxon>
        <taxon>NPAAA clade</taxon>
        <taxon>indigoferoid/millettioid clade</taxon>
        <taxon>Phaseoleae</taxon>
        <taxon>Sphenostylis</taxon>
    </lineage>
</organism>
<proteinExistence type="predicted"/>
<dbReference type="Gramene" id="rna-AYBTSS11_LOCUS28557">
    <property type="protein sequence ID" value="CAJ1976419.1"/>
    <property type="gene ID" value="gene-AYBTSS11_LOCUS28557"/>
</dbReference>
<protein>
    <submittedName>
        <fullName evidence="2">Uncharacterized protein</fullName>
    </submittedName>
</protein>
<evidence type="ECO:0000313" key="3">
    <source>
        <dbReference type="Proteomes" id="UP001189624"/>
    </source>
</evidence>
<sequence length="73" mass="8392">MDSQCSMVTLLSLINQWCGLSAFMEMLTKFMKDLKYRPETQNQTQKQTAPNLVHATHDTSRIKEQNGEQTEGQ</sequence>
<evidence type="ECO:0000256" key="1">
    <source>
        <dbReference type="SAM" id="MobiDB-lite"/>
    </source>
</evidence>
<accession>A0AA86W126</accession>
<feature type="region of interest" description="Disordered" evidence="1">
    <location>
        <begin position="39"/>
        <end position="73"/>
    </location>
</feature>
<feature type="compositionally biased region" description="Polar residues" evidence="1">
    <location>
        <begin position="39"/>
        <end position="50"/>
    </location>
</feature>